<gene>
    <name evidence="1" type="ORF">BDW59DRAFT_179727</name>
</gene>
<organism evidence="1 2">
    <name type="scientific">Aspergillus cavernicola</name>
    <dbReference type="NCBI Taxonomy" id="176166"/>
    <lineage>
        <taxon>Eukaryota</taxon>
        <taxon>Fungi</taxon>
        <taxon>Dikarya</taxon>
        <taxon>Ascomycota</taxon>
        <taxon>Pezizomycotina</taxon>
        <taxon>Eurotiomycetes</taxon>
        <taxon>Eurotiomycetidae</taxon>
        <taxon>Eurotiales</taxon>
        <taxon>Aspergillaceae</taxon>
        <taxon>Aspergillus</taxon>
        <taxon>Aspergillus subgen. Nidulantes</taxon>
    </lineage>
</organism>
<evidence type="ECO:0008006" key="3">
    <source>
        <dbReference type="Google" id="ProtNLM"/>
    </source>
</evidence>
<dbReference type="InterPro" id="IPR039634">
    <property type="entry name" value="Bul1-like"/>
</dbReference>
<evidence type="ECO:0000313" key="1">
    <source>
        <dbReference type="EMBL" id="KAL2825947.1"/>
    </source>
</evidence>
<dbReference type="PANTHER" id="PTHR31904">
    <property type="entry name" value="BYPASS OF STOP CODON PROTEIN 5-RELATED"/>
    <property type="match status" value="1"/>
</dbReference>
<dbReference type="PANTHER" id="PTHR31904:SF1">
    <property type="entry name" value="BYPASS OF STOP CODON PROTEIN 5-RELATED"/>
    <property type="match status" value="1"/>
</dbReference>
<proteinExistence type="predicted"/>
<dbReference type="Gene3D" id="2.60.40.640">
    <property type="match status" value="1"/>
</dbReference>
<dbReference type="EMBL" id="JBFXLS010000033">
    <property type="protein sequence ID" value="KAL2825947.1"/>
    <property type="molecule type" value="Genomic_DNA"/>
</dbReference>
<sequence length="511" mass="56431">MAYLPLGVTDDLGELENSRSHLFVELILSIESEPLHDKQLKLLSFPAYHYCSEGVDCETCRRFRWVNESESSSPTFLLSTSITMKRTIDCSHTLSVEIQVRNIQGVLQPFPSFATGETINGIVSIASQSDINFENVHISFIGEQSTSIPSNTPPKAHHRFLELVQPIQDSVLPTPRVLKKGREYEIPFSFQVPDYLSSSSCSHSANPLVKAAHLHVPPSCGDATVSGFGGRLRDDSAPAACKVGYTIVVKLGRPSLVTGTQEIILERKQKIRIKSHVGDVPLPDLPMGSLSSEYSLHHEETVLDSRKQPVGQLAVTLEQPDCFWHPLRDPIGFISKAVRLSLVYTTTTTTTTNPSSQSQTAIGNLPDLKSLRGQITISTIYTTSFTTPHPPPRKRDFFNRPLNFRDDDLPLSIPSLPQLRWIQAHSPETGGVYHTATILVPVTLPKDKNFVPTFHSCLISRIYSLSFQLSVQGVSTQVKLRAPMQISAERDPGALPSYNASLGVVDTDWEG</sequence>
<accession>A0ABR4IE96</accession>
<reference evidence="1 2" key="1">
    <citation type="submission" date="2024-07" db="EMBL/GenBank/DDBJ databases">
        <title>Section-level genome sequencing and comparative genomics of Aspergillus sections Usti and Cavernicolus.</title>
        <authorList>
            <consortium name="Lawrence Berkeley National Laboratory"/>
            <person name="Nybo J.L."/>
            <person name="Vesth T.C."/>
            <person name="Theobald S."/>
            <person name="Frisvad J.C."/>
            <person name="Larsen T.O."/>
            <person name="Kjaerboelling I."/>
            <person name="Rothschild-Mancinelli K."/>
            <person name="Lyhne E.K."/>
            <person name="Kogle M.E."/>
            <person name="Barry K."/>
            <person name="Clum A."/>
            <person name="Na H."/>
            <person name="Ledsgaard L."/>
            <person name="Lin J."/>
            <person name="Lipzen A."/>
            <person name="Kuo A."/>
            <person name="Riley R."/>
            <person name="Mondo S."/>
            <person name="LaButti K."/>
            <person name="Haridas S."/>
            <person name="Pangalinan J."/>
            <person name="Salamov A.A."/>
            <person name="Simmons B.A."/>
            <person name="Magnuson J.K."/>
            <person name="Chen J."/>
            <person name="Drula E."/>
            <person name="Henrissat B."/>
            <person name="Wiebenga A."/>
            <person name="Lubbers R.J."/>
            <person name="Gomes A.C."/>
            <person name="Makela M.R."/>
            <person name="Stajich J."/>
            <person name="Grigoriev I.V."/>
            <person name="Mortensen U.H."/>
            <person name="De vries R.P."/>
            <person name="Baker S.E."/>
            <person name="Andersen M.R."/>
        </authorList>
    </citation>
    <scope>NUCLEOTIDE SEQUENCE [LARGE SCALE GENOMIC DNA]</scope>
    <source>
        <strain evidence="1 2">CBS 600.67</strain>
    </source>
</reference>
<dbReference type="InterPro" id="IPR014752">
    <property type="entry name" value="Arrestin-like_C"/>
</dbReference>
<comment type="caution">
    <text evidence="1">The sequence shown here is derived from an EMBL/GenBank/DDBJ whole genome shotgun (WGS) entry which is preliminary data.</text>
</comment>
<protein>
    <recommendedName>
        <fullName evidence="3">Arrestin-like N-terminal domain-containing protein</fullName>
    </recommendedName>
</protein>
<dbReference type="Proteomes" id="UP001610335">
    <property type="component" value="Unassembled WGS sequence"/>
</dbReference>
<name>A0ABR4IE96_9EURO</name>
<evidence type="ECO:0000313" key="2">
    <source>
        <dbReference type="Proteomes" id="UP001610335"/>
    </source>
</evidence>
<keyword evidence="2" id="KW-1185">Reference proteome</keyword>